<evidence type="ECO:0000256" key="1">
    <source>
        <dbReference type="SAM" id="Coils"/>
    </source>
</evidence>
<keyword evidence="1" id="KW-0175">Coiled coil</keyword>
<accession>A0A8X6KBX0</accession>
<organism evidence="3 4">
    <name type="scientific">Trichonephila clavata</name>
    <name type="common">Joro spider</name>
    <name type="synonym">Nephila clavata</name>
    <dbReference type="NCBI Taxonomy" id="2740835"/>
    <lineage>
        <taxon>Eukaryota</taxon>
        <taxon>Metazoa</taxon>
        <taxon>Ecdysozoa</taxon>
        <taxon>Arthropoda</taxon>
        <taxon>Chelicerata</taxon>
        <taxon>Arachnida</taxon>
        <taxon>Araneae</taxon>
        <taxon>Araneomorphae</taxon>
        <taxon>Entelegynae</taxon>
        <taxon>Araneoidea</taxon>
        <taxon>Nephilidae</taxon>
        <taxon>Trichonephila</taxon>
    </lineage>
</organism>
<reference evidence="3" key="1">
    <citation type="submission" date="2020-07" db="EMBL/GenBank/DDBJ databases">
        <title>Multicomponent nature underlies the extraordinary mechanical properties of spider dragline silk.</title>
        <authorList>
            <person name="Kono N."/>
            <person name="Nakamura H."/>
            <person name="Mori M."/>
            <person name="Yoshida Y."/>
            <person name="Ohtoshi R."/>
            <person name="Malay A.D."/>
            <person name="Moran D.A.P."/>
            <person name="Tomita M."/>
            <person name="Numata K."/>
            <person name="Arakawa K."/>
        </authorList>
    </citation>
    <scope>NUCLEOTIDE SEQUENCE</scope>
</reference>
<evidence type="ECO:0000256" key="2">
    <source>
        <dbReference type="SAM" id="MobiDB-lite"/>
    </source>
</evidence>
<protein>
    <submittedName>
        <fullName evidence="3">Uncharacterized protein</fullName>
    </submittedName>
</protein>
<evidence type="ECO:0000313" key="4">
    <source>
        <dbReference type="Proteomes" id="UP000887116"/>
    </source>
</evidence>
<dbReference type="EMBL" id="BMAO01030605">
    <property type="protein sequence ID" value="GFQ69081.1"/>
    <property type="molecule type" value="Genomic_DNA"/>
</dbReference>
<sequence>MFENATKEDLVAVLKEMGETVDSDLRIMELKQKLMLTEKEDRAKEEARHIAEKEARLKAVKETKILEARCKAEEEAGHKAGKESKAVEERRNAQEEMKMNERITLEEETRLEKEIWLVQEQMQHVQEEHKMRTIAEKHKCLQEEKRKTMEE</sequence>
<feature type="region of interest" description="Disordered" evidence="2">
    <location>
        <begin position="73"/>
        <end position="105"/>
    </location>
</feature>
<dbReference type="AlphaFoldDB" id="A0A8X6KBX0"/>
<evidence type="ECO:0000313" key="3">
    <source>
        <dbReference type="EMBL" id="GFQ69081.1"/>
    </source>
</evidence>
<dbReference type="Proteomes" id="UP000887116">
    <property type="component" value="Unassembled WGS sequence"/>
</dbReference>
<gene>
    <name evidence="3" type="ORF">TNCT_165071</name>
</gene>
<feature type="coiled-coil region" evidence="1">
    <location>
        <begin position="36"/>
        <end position="63"/>
    </location>
</feature>
<comment type="caution">
    <text evidence="3">The sequence shown here is derived from an EMBL/GenBank/DDBJ whole genome shotgun (WGS) entry which is preliminary data.</text>
</comment>
<keyword evidence="4" id="KW-1185">Reference proteome</keyword>
<name>A0A8X6KBX0_TRICU</name>
<proteinExistence type="predicted"/>